<keyword evidence="3" id="KW-0520">NAD</keyword>
<comment type="caution">
    <text evidence="6">The sequence shown here is derived from an EMBL/GenBank/DDBJ whole genome shotgun (WGS) entry which is preliminary data.</text>
</comment>
<comment type="similarity">
    <text evidence="1">Belongs to the Gfo/Idh/MocA family.</text>
</comment>
<evidence type="ECO:0000256" key="2">
    <source>
        <dbReference type="ARBA" id="ARBA00023002"/>
    </source>
</evidence>
<accession>A0A3E0W437</accession>
<dbReference type="InterPro" id="IPR051317">
    <property type="entry name" value="Gfo/Idh/MocA_oxidoreduct"/>
</dbReference>
<dbReference type="InterPro" id="IPR036291">
    <property type="entry name" value="NAD(P)-bd_dom_sf"/>
</dbReference>
<evidence type="ECO:0000256" key="1">
    <source>
        <dbReference type="ARBA" id="ARBA00010928"/>
    </source>
</evidence>
<dbReference type="Gene3D" id="3.40.50.720">
    <property type="entry name" value="NAD(P)-binding Rossmann-like Domain"/>
    <property type="match status" value="1"/>
</dbReference>
<evidence type="ECO:0008006" key="8">
    <source>
        <dbReference type="Google" id="ProtNLM"/>
    </source>
</evidence>
<dbReference type="RefSeq" id="WP_116410240.1">
    <property type="nucleotide sequence ID" value="NZ_NBXB01000010.1"/>
</dbReference>
<evidence type="ECO:0000259" key="4">
    <source>
        <dbReference type="Pfam" id="PF01408"/>
    </source>
</evidence>
<dbReference type="AlphaFoldDB" id="A0A3E0W437"/>
<evidence type="ECO:0000313" key="7">
    <source>
        <dbReference type="Proteomes" id="UP000256541"/>
    </source>
</evidence>
<name>A0A3E0W437_9MICO</name>
<dbReference type="Pfam" id="PF22725">
    <property type="entry name" value="GFO_IDH_MocA_C3"/>
    <property type="match status" value="1"/>
</dbReference>
<dbReference type="InterPro" id="IPR000683">
    <property type="entry name" value="Gfo/Idh/MocA-like_OxRdtase_N"/>
</dbReference>
<evidence type="ECO:0000313" key="6">
    <source>
        <dbReference type="EMBL" id="RFA16741.1"/>
    </source>
</evidence>
<dbReference type="SUPFAM" id="SSF55347">
    <property type="entry name" value="Glyceraldehyde-3-phosphate dehydrogenase-like, C-terminal domain"/>
    <property type="match status" value="1"/>
</dbReference>
<reference evidence="6 7" key="1">
    <citation type="submission" date="2017-04" db="EMBL/GenBank/DDBJ databases">
        <title>Comparative genome analysis of Subtercola boreus.</title>
        <authorList>
            <person name="Cho Y.-J."/>
            <person name="Cho A."/>
            <person name="Kim O.-S."/>
            <person name="Lee J.-I."/>
        </authorList>
    </citation>
    <scope>NUCLEOTIDE SEQUENCE [LARGE SCALE GENOMIC DNA]</scope>
    <source>
        <strain evidence="6 7">P27479</strain>
    </source>
</reference>
<dbReference type="PANTHER" id="PTHR43708">
    <property type="entry name" value="CONSERVED EXPRESSED OXIDOREDUCTASE (EUROFUNG)"/>
    <property type="match status" value="1"/>
</dbReference>
<dbReference type="PANTHER" id="PTHR43708:SF5">
    <property type="entry name" value="CONSERVED EXPRESSED OXIDOREDUCTASE (EUROFUNG)-RELATED"/>
    <property type="match status" value="1"/>
</dbReference>
<proteinExistence type="inferred from homology"/>
<feature type="domain" description="Gfo/Idh/MocA-like oxidoreductase N-terminal" evidence="4">
    <location>
        <begin position="21"/>
        <end position="139"/>
    </location>
</feature>
<dbReference type="Pfam" id="PF01408">
    <property type="entry name" value="GFO_IDH_MocA"/>
    <property type="match status" value="1"/>
</dbReference>
<keyword evidence="2" id="KW-0560">Oxidoreductase</keyword>
<dbReference type="OrthoDB" id="179913at2"/>
<sequence>MIEALTEPDYLPLEVDVSRHRIALIGCGGISAKHLAAYRAAGFIVSVLADRTLAKAEARRDEFFPDADVTDVIEEIFANPSISIVDIATHVDGRPDLVRRALLSGKDVLSQKPFVRDLVEGAELIALADKHSRTLAVNHNARWAPQFSVARAAVERGDIGEVTSADFQVYWPHDRIVEQDAHFSTMHDLILFDFGIHWFDLIAQLMAGAGEAQRVFASTGNCSGQLIPAPTQADVIIEFERARATIVFRASSSRAEAGSYRIEGTDGVITHYGLSLGGETVELETLSGRQSVRLQGDWWSNGMRGTMAELIGAIDDSRTPRNSALSSLEGLALCFAAQQSAATGLAVDPRTVNRAPSDDE</sequence>
<dbReference type="GO" id="GO:0000166">
    <property type="term" value="F:nucleotide binding"/>
    <property type="evidence" value="ECO:0007669"/>
    <property type="project" value="InterPro"/>
</dbReference>
<dbReference type="InterPro" id="IPR055170">
    <property type="entry name" value="GFO_IDH_MocA-like_dom"/>
</dbReference>
<dbReference type="GO" id="GO:0016491">
    <property type="term" value="F:oxidoreductase activity"/>
    <property type="evidence" value="ECO:0007669"/>
    <property type="project" value="UniProtKB-KW"/>
</dbReference>
<dbReference type="SUPFAM" id="SSF51735">
    <property type="entry name" value="NAD(P)-binding Rossmann-fold domains"/>
    <property type="match status" value="1"/>
</dbReference>
<feature type="domain" description="GFO/IDH/MocA-like oxidoreductase" evidence="5">
    <location>
        <begin position="149"/>
        <end position="269"/>
    </location>
</feature>
<protein>
    <recommendedName>
        <fullName evidence="8">Dehydrogenase</fullName>
    </recommendedName>
</protein>
<gene>
    <name evidence="6" type="ORF">B7R22_02480</name>
</gene>
<dbReference type="Proteomes" id="UP000256541">
    <property type="component" value="Unassembled WGS sequence"/>
</dbReference>
<evidence type="ECO:0000256" key="3">
    <source>
        <dbReference type="ARBA" id="ARBA00023027"/>
    </source>
</evidence>
<dbReference type="EMBL" id="NBXB01000010">
    <property type="protein sequence ID" value="RFA16741.1"/>
    <property type="molecule type" value="Genomic_DNA"/>
</dbReference>
<dbReference type="Gene3D" id="3.30.360.10">
    <property type="entry name" value="Dihydrodipicolinate Reductase, domain 2"/>
    <property type="match status" value="1"/>
</dbReference>
<evidence type="ECO:0000259" key="5">
    <source>
        <dbReference type="Pfam" id="PF22725"/>
    </source>
</evidence>
<organism evidence="6 7">
    <name type="scientific">Subtercola boreus</name>
    <dbReference type="NCBI Taxonomy" id="120213"/>
    <lineage>
        <taxon>Bacteria</taxon>
        <taxon>Bacillati</taxon>
        <taxon>Actinomycetota</taxon>
        <taxon>Actinomycetes</taxon>
        <taxon>Micrococcales</taxon>
        <taxon>Microbacteriaceae</taxon>
        <taxon>Subtercola</taxon>
    </lineage>
</organism>